<dbReference type="AlphaFoldDB" id="A0A1A0DPQ8"/>
<gene>
    <name evidence="1" type="ORF">SRCM100623_00046</name>
</gene>
<dbReference type="PATRIC" id="fig|438.15.peg.44"/>
<dbReference type="RefSeq" id="WP_003624106.1">
    <property type="nucleotide sequence ID" value="NZ_BSCN01000009.1"/>
</dbReference>
<dbReference type="OrthoDB" id="8419862at2"/>
<reference evidence="1 2" key="1">
    <citation type="submission" date="2016-05" db="EMBL/GenBank/DDBJ databases">
        <title>Genome sequencing of Acetobacter pasteurianus strain SRCM100623.</title>
        <authorList>
            <person name="Song Y.R."/>
        </authorList>
    </citation>
    <scope>NUCLEOTIDE SEQUENCE [LARGE SCALE GENOMIC DNA]</scope>
    <source>
        <strain evidence="1 2">SRCM100623</strain>
    </source>
</reference>
<dbReference type="OMA" id="RFFVWVW"/>
<accession>A0A1A0DPQ8</accession>
<proteinExistence type="predicted"/>
<comment type="caution">
    <text evidence="1">The sequence shown here is derived from an EMBL/GenBank/DDBJ whole genome shotgun (WGS) entry which is preliminary data.</text>
</comment>
<evidence type="ECO:0000313" key="1">
    <source>
        <dbReference type="EMBL" id="OAZ76821.1"/>
    </source>
</evidence>
<dbReference type="GeneID" id="60377039"/>
<name>A0A1A0DPQ8_ACEPA</name>
<sequence>MPHSILWSLVLTLHLVSIILWIGGGAYAVIILRPSLRLLDATQRNSVHLQTLARFFKVLTHVIPTALITGWLLIIHEGGFANAPWTTNLMQLLGIIMAVLFVMMYTGPYQKARRSIRPQPSVFDSIRSRVLLIVGLGVLAVLSACLGHPFA</sequence>
<evidence type="ECO:0000313" key="2">
    <source>
        <dbReference type="Proteomes" id="UP000093796"/>
    </source>
</evidence>
<organism evidence="1 2">
    <name type="scientific">Acetobacter pasteurianus</name>
    <name type="common">Acetobacter turbidans</name>
    <dbReference type="NCBI Taxonomy" id="438"/>
    <lineage>
        <taxon>Bacteria</taxon>
        <taxon>Pseudomonadati</taxon>
        <taxon>Pseudomonadota</taxon>
        <taxon>Alphaproteobacteria</taxon>
        <taxon>Acetobacterales</taxon>
        <taxon>Acetobacteraceae</taxon>
        <taxon>Acetobacter</taxon>
    </lineage>
</organism>
<dbReference type="eggNOG" id="COG5615">
    <property type="taxonomic scope" value="Bacteria"/>
</dbReference>
<dbReference type="Proteomes" id="UP000093796">
    <property type="component" value="Unassembled WGS sequence"/>
</dbReference>
<dbReference type="EMBL" id="LYUD01000001">
    <property type="protein sequence ID" value="OAZ76821.1"/>
    <property type="molecule type" value="Genomic_DNA"/>
</dbReference>
<protein>
    <submittedName>
        <fullName evidence="1">Uncharacterized protein</fullName>
    </submittedName>
</protein>